<reference evidence="2 3" key="1">
    <citation type="submission" date="2005-09" db="EMBL/GenBank/DDBJ databases">
        <authorList>
            <person name="Woods D.E."/>
            <person name="Nierman W.C."/>
        </authorList>
    </citation>
    <scope>NUCLEOTIDE SEQUENCE [LARGE SCALE GENOMIC DNA]</scope>
    <source>
        <strain evidence="2 3">1710b</strain>
    </source>
</reference>
<feature type="compositionally biased region" description="Low complexity" evidence="1">
    <location>
        <begin position="27"/>
        <end position="37"/>
    </location>
</feature>
<accession>Q3JIT9</accession>
<evidence type="ECO:0000256" key="1">
    <source>
        <dbReference type="SAM" id="MobiDB-lite"/>
    </source>
</evidence>
<feature type="region of interest" description="Disordered" evidence="1">
    <location>
        <begin position="1"/>
        <end position="41"/>
    </location>
</feature>
<dbReference type="AlphaFoldDB" id="Q3JIT9"/>
<sequence length="320" mass="34594">MKSHRGCPLYRAARSPRRATRAHAARRAPSGSPAPERAAMRGAARSNVALDPVGEQVQRTRDLPPEVVRPLALVSAQQHGAFAFRPAPARPLFRERRMVTQLGGHDVLVVPSPPVRPARAGERHADHARDPRVVAHREIDDLGARAAVGVGVARLDPAVIARELRQVPRGAAPFARRAEREQIAAAEIHHLAARDGPVSHAGQHAQHARADDRVIGAAHVAVLRRRLGHAAMHDFVDDGMQRGTDRRGEDREARFGFVMHGVGAAQARRLSRNGRPPDYYFSLQPAVSSLEKVCVLLSSRAAAIACGSAMGSIVIGRERA</sequence>
<protein>
    <submittedName>
        <fullName evidence="2">Uncharacterized protein</fullName>
    </submittedName>
</protein>
<dbReference type="HOGENOM" id="CLU_867856_0_0_4"/>
<dbReference type="KEGG" id="bpm:BURPS1710b_A1358"/>
<dbReference type="EMBL" id="CP000125">
    <property type="protein sequence ID" value="ABA51279.1"/>
    <property type="molecule type" value="Genomic_DNA"/>
</dbReference>
<gene>
    <name evidence="2" type="ordered locus">BURPS1710b_A1358</name>
</gene>
<proteinExistence type="predicted"/>
<name>Q3JIT9_BURP1</name>
<evidence type="ECO:0000313" key="3">
    <source>
        <dbReference type="Proteomes" id="UP000002700"/>
    </source>
</evidence>
<evidence type="ECO:0000313" key="2">
    <source>
        <dbReference type="EMBL" id="ABA51279.1"/>
    </source>
</evidence>
<organism evidence="2 3">
    <name type="scientific">Burkholderia pseudomallei (strain 1710b)</name>
    <dbReference type="NCBI Taxonomy" id="320372"/>
    <lineage>
        <taxon>Bacteria</taxon>
        <taxon>Pseudomonadati</taxon>
        <taxon>Pseudomonadota</taxon>
        <taxon>Betaproteobacteria</taxon>
        <taxon>Burkholderiales</taxon>
        <taxon>Burkholderiaceae</taxon>
        <taxon>Burkholderia</taxon>
        <taxon>pseudomallei group</taxon>
    </lineage>
</organism>
<dbReference type="EnsemblBacteria" id="ABA51279">
    <property type="protein sequence ID" value="ABA51279"/>
    <property type="gene ID" value="BURPS1710b_A1358"/>
</dbReference>
<feature type="compositionally biased region" description="Basic residues" evidence="1">
    <location>
        <begin position="14"/>
        <end position="26"/>
    </location>
</feature>
<dbReference type="Proteomes" id="UP000002700">
    <property type="component" value="Chromosome II"/>
</dbReference>